<dbReference type="PANTHER" id="PTHR39394:SF1">
    <property type="entry name" value="DNAJ HOMOLOGUE SUBFAMILY C MEMBER 28 CONSERVED DOMAIN-CONTAINING PROTEIN"/>
    <property type="match status" value="1"/>
</dbReference>
<sequence>MKSISRQLPQSPQLARVIRYYSNKSPTSGNPTNVNDSNEDAAPHIPPPDEINSAIVERMKQILEDKISTTSNVSAMKSIDSTVHDVFQKYSPEATKIKEAESYIKNEHLLQHNKHARDLYNTPAWQGDESKVDANLRMIIDKTPKPITKSLKDKLTSARDISLDYKLNKEFGVDPKEEDNFREMYKERLLGPTQLLSPHSASVDFVDSLASNKINASINRNGQFDNPEMVNVRGRPLSQEHLKNCTDSNYFMNQILSRQQVLPPWIESQRGLNNQIDKFRSAVDDMWFQWILNRSDMSHIIHTAKTIDQIEDSFVKKVSWFVFRPEDLRDSELSYIKERVNILNKEIRDYNLKCPSTSGHKHKLDIDKEIKDSYWRALEKFPVEIEAWFVKNKLKDKSRPPVSRLEYEASTGTPFLNLWGEEESRKGVHQGPVHEKNADPKLHFWEAIKNIFK</sequence>
<dbReference type="OMA" id="DSNYFMN"/>
<dbReference type="InParanoid" id="G3AU93"/>
<evidence type="ECO:0000256" key="1">
    <source>
        <dbReference type="SAM" id="MobiDB-lite"/>
    </source>
</evidence>
<dbReference type="eggNOG" id="ENOG502S3CA">
    <property type="taxonomic scope" value="Eukaryota"/>
</dbReference>
<proteinExistence type="predicted"/>
<dbReference type="PANTHER" id="PTHR39394">
    <property type="entry name" value="YALI0E31793P"/>
    <property type="match status" value="1"/>
</dbReference>
<dbReference type="AlphaFoldDB" id="G3AU93"/>
<evidence type="ECO:0000313" key="4">
    <source>
        <dbReference type="Proteomes" id="UP000000709"/>
    </source>
</evidence>
<keyword evidence="4" id="KW-1185">Reference proteome</keyword>
<reference evidence="3 4" key="1">
    <citation type="journal article" date="2011" name="Proc. Natl. Acad. Sci. U.S.A.">
        <title>Comparative genomics of xylose-fermenting fungi for enhanced biofuel production.</title>
        <authorList>
            <person name="Wohlbach D.J."/>
            <person name="Kuo A."/>
            <person name="Sato T.K."/>
            <person name="Potts K.M."/>
            <person name="Salamov A.A."/>
            <person name="LaButti K.M."/>
            <person name="Sun H."/>
            <person name="Clum A."/>
            <person name="Pangilinan J.L."/>
            <person name="Lindquist E.A."/>
            <person name="Lucas S."/>
            <person name="Lapidus A."/>
            <person name="Jin M."/>
            <person name="Gunawan C."/>
            <person name="Balan V."/>
            <person name="Dale B.E."/>
            <person name="Jeffries T.W."/>
            <person name="Zinkel R."/>
            <person name="Barry K.W."/>
            <person name="Grigoriev I.V."/>
            <person name="Gasch A.P."/>
        </authorList>
    </citation>
    <scope>NUCLEOTIDE SEQUENCE [LARGE SCALE GENOMIC DNA]</scope>
    <source>
        <strain evidence="4">NRRL Y-27907 / 11-Y1</strain>
    </source>
</reference>
<evidence type="ECO:0000259" key="2">
    <source>
        <dbReference type="Pfam" id="PF09350"/>
    </source>
</evidence>
<dbReference type="Pfam" id="PF09350">
    <property type="entry name" value="DJC28_CD"/>
    <property type="match status" value="1"/>
</dbReference>
<name>G3AU93_SPAPN</name>
<dbReference type="RefSeq" id="XP_007377439.1">
    <property type="nucleotide sequence ID" value="XM_007377377.1"/>
</dbReference>
<gene>
    <name evidence="3" type="ORF">SPAPADRAFT_63296</name>
</gene>
<dbReference type="STRING" id="619300.G3AU93"/>
<dbReference type="EMBL" id="GL996505">
    <property type="protein sequence ID" value="EGW30468.1"/>
    <property type="molecule type" value="Genomic_DNA"/>
</dbReference>
<accession>G3AU93</accession>
<feature type="domain" description="DnaJ homologue subfamily C member 28 conserved" evidence="2">
    <location>
        <begin position="209"/>
        <end position="280"/>
    </location>
</feature>
<dbReference type="KEGG" id="spaa:SPAPADRAFT_63296"/>
<evidence type="ECO:0000313" key="3">
    <source>
        <dbReference type="EMBL" id="EGW30468.1"/>
    </source>
</evidence>
<feature type="compositionally biased region" description="Polar residues" evidence="1">
    <location>
        <begin position="22"/>
        <end position="36"/>
    </location>
</feature>
<dbReference type="HOGENOM" id="CLU_037974_0_0_1"/>
<dbReference type="GeneID" id="18874689"/>
<protein>
    <recommendedName>
        <fullName evidence="2">DnaJ homologue subfamily C member 28 conserved domain-containing protein</fullName>
    </recommendedName>
</protein>
<dbReference type="InterPro" id="IPR018961">
    <property type="entry name" value="DnaJ_homolog_subfam-C_membr-28"/>
</dbReference>
<dbReference type="Proteomes" id="UP000000709">
    <property type="component" value="Unassembled WGS sequence"/>
</dbReference>
<feature type="region of interest" description="Disordered" evidence="1">
    <location>
        <begin position="22"/>
        <end position="48"/>
    </location>
</feature>
<organism evidence="4">
    <name type="scientific">Spathaspora passalidarum (strain NRRL Y-27907 / 11-Y1)</name>
    <dbReference type="NCBI Taxonomy" id="619300"/>
    <lineage>
        <taxon>Eukaryota</taxon>
        <taxon>Fungi</taxon>
        <taxon>Dikarya</taxon>
        <taxon>Ascomycota</taxon>
        <taxon>Saccharomycotina</taxon>
        <taxon>Pichiomycetes</taxon>
        <taxon>Debaryomycetaceae</taxon>
        <taxon>Spathaspora</taxon>
    </lineage>
</organism>